<accession>A0A0G0EXK4</accession>
<evidence type="ECO:0000313" key="3">
    <source>
        <dbReference type="Proteomes" id="UP000034075"/>
    </source>
</evidence>
<evidence type="ECO:0000256" key="1">
    <source>
        <dbReference type="SAM" id="Phobius"/>
    </source>
</evidence>
<sequence>MKKVFRILLIIFLIFIGILVYPIISYLLWQKQFQSQIPNMSCVSNLTELLPLDEKFKGFVMSEDQNTFIELSTNETLSLLQSTDIISGGEVTNICIAPNSAVWSIYAKLSLQGINIPWVRLDIAKDTMETAQLYVSNIFVGNILVPEKITENIKTQLNKGISDALVLVNENNFLGRKIQNIELLNDKIVVKGTL</sequence>
<dbReference type="Proteomes" id="UP000034075">
    <property type="component" value="Unassembled WGS sequence"/>
</dbReference>
<keyword evidence="1" id="KW-1133">Transmembrane helix</keyword>
<keyword evidence="1" id="KW-0812">Transmembrane</keyword>
<gene>
    <name evidence="2" type="ORF">US24_C0020G0004</name>
</gene>
<feature type="transmembrane region" description="Helical" evidence="1">
    <location>
        <begin position="7"/>
        <end position="29"/>
    </location>
</feature>
<reference evidence="2 3" key="1">
    <citation type="journal article" date="2015" name="Nature">
        <title>rRNA introns, odd ribosomes, and small enigmatic genomes across a large radiation of phyla.</title>
        <authorList>
            <person name="Brown C.T."/>
            <person name="Hug L.A."/>
            <person name="Thomas B.C."/>
            <person name="Sharon I."/>
            <person name="Castelle C.J."/>
            <person name="Singh A."/>
            <person name="Wilkins M.J."/>
            <person name="Williams K.H."/>
            <person name="Banfield J.F."/>
        </authorList>
    </citation>
    <scope>NUCLEOTIDE SEQUENCE [LARGE SCALE GENOMIC DNA]</scope>
</reference>
<dbReference type="EMBL" id="LBSF01000020">
    <property type="protein sequence ID" value="KKQ11648.1"/>
    <property type="molecule type" value="Genomic_DNA"/>
</dbReference>
<comment type="caution">
    <text evidence="2">The sequence shown here is derived from an EMBL/GenBank/DDBJ whole genome shotgun (WGS) entry which is preliminary data.</text>
</comment>
<keyword evidence="1" id="KW-0472">Membrane</keyword>
<name>A0A0G0EXK4_9BACT</name>
<evidence type="ECO:0000313" key="2">
    <source>
        <dbReference type="EMBL" id="KKQ11648.1"/>
    </source>
</evidence>
<protein>
    <submittedName>
        <fullName evidence="2">Uncharacterized protein</fullName>
    </submittedName>
</protein>
<proteinExistence type="predicted"/>
<organism evidence="2 3">
    <name type="scientific">candidate division WS6 bacterium GW2011_GWC2_36_7</name>
    <dbReference type="NCBI Taxonomy" id="1619091"/>
    <lineage>
        <taxon>Bacteria</taxon>
        <taxon>Candidatus Dojkabacteria</taxon>
    </lineage>
</organism>
<dbReference type="AlphaFoldDB" id="A0A0G0EXK4"/>